<evidence type="ECO:0000313" key="2">
    <source>
        <dbReference type="Proteomes" id="UP001193389"/>
    </source>
</evidence>
<accession>A0A5K7SDC6</accession>
<organism evidence="1 2">
    <name type="scientific">Aquipluma nitroreducens</name>
    <dbReference type="NCBI Taxonomy" id="2010828"/>
    <lineage>
        <taxon>Bacteria</taxon>
        <taxon>Pseudomonadati</taxon>
        <taxon>Bacteroidota</taxon>
        <taxon>Bacteroidia</taxon>
        <taxon>Marinilabiliales</taxon>
        <taxon>Prolixibacteraceae</taxon>
        <taxon>Aquipluma</taxon>
    </lineage>
</organism>
<dbReference type="KEGG" id="anf:AQPE_3641"/>
<keyword evidence="2" id="KW-1185">Reference proteome</keyword>
<dbReference type="Gene3D" id="3.40.50.300">
    <property type="entry name" value="P-loop containing nucleotide triphosphate hydrolases"/>
    <property type="match status" value="1"/>
</dbReference>
<reference evidence="1" key="1">
    <citation type="journal article" date="2020" name="Int. J. Syst. Evol. Microbiol.">
        <title>Aquipluma nitroreducens gen. nov. sp. nov., a novel facultatively anaerobic bacterium isolated from a freshwater lake.</title>
        <authorList>
            <person name="Watanabe M."/>
            <person name="Kojima H."/>
            <person name="Fukui M."/>
        </authorList>
    </citation>
    <scope>NUCLEOTIDE SEQUENCE</scope>
    <source>
        <strain evidence="1">MeG22</strain>
    </source>
</reference>
<evidence type="ECO:0008006" key="3">
    <source>
        <dbReference type="Google" id="ProtNLM"/>
    </source>
</evidence>
<dbReference type="Proteomes" id="UP001193389">
    <property type="component" value="Chromosome"/>
</dbReference>
<dbReference type="RefSeq" id="WP_318347697.1">
    <property type="nucleotide sequence ID" value="NZ_AP018694.1"/>
</dbReference>
<proteinExistence type="predicted"/>
<dbReference type="EMBL" id="AP018694">
    <property type="protein sequence ID" value="BBE19456.1"/>
    <property type="molecule type" value="Genomic_DNA"/>
</dbReference>
<evidence type="ECO:0000313" key="1">
    <source>
        <dbReference type="EMBL" id="BBE19456.1"/>
    </source>
</evidence>
<dbReference type="AlphaFoldDB" id="A0A5K7SDC6"/>
<dbReference type="Pfam" id="PF13189">
    <property type="entry name" value="Cytidylate_kin2"/>
    <property type="match status" value="1"/>
</dbReference>
<sequence>MNNTLMVYLSKRLHQNDPKYVEHSSQPGPVICISREVGCGGVNIAKQLANELDKQCVCKKWKVLSKEILQESARGLDMDPNKLRNYLKEGDRGLIDDVLSAFSEKRFKSDRKISKTLIDLELSFANDGFCIIVGRAGHIITKDIEKSLLVKLTAPLDWRIKQIMEKNRLNLREAVDFIEKTEKERENFRKHIAGDHTPTEEFDLTINLARMRIENVISLICQASKIKGLLETNKSKVEVF</sequence>
<gene>
    <name evidence="1" type="ORF">AQPE_3641</name>
</gene>
<name>A0A5K7SDC6_9BACT</name>
<protein>
    <recommendedName>
        <fullName evidence="3">Cytidylate kinase</fullName>
    </recommendedName>
</protein>
<dbReference type="InterPro" id="IPR027417">
    <property type="entry name" value="P-loop_NTPase"/>
</dbReference>